<comment type="caution">
    <text evidence="1">The sequence shown here is derived from an EMBL/GenBank/DDBJ whole genome shotgun (WGS) entry which is preliminary data.</text>
</comment>
<sequence>MATNSSSGNLDRFQGSNQPLNWSMLRLLAALMAIIDDRHGMLNDLQSDGLGKFVL</sequence>
<name>A0A9W8JM76_9AGAR</name>
<evidence type="ECO:0000313" key="1">
    <source>
        <dbReference type="EMBL" id="KAJ2936433.1"/>
    </source>
</evidence>
<accession>A0A9W8JM76</accession>
<keyword evidence="2" id="KW-1185">Reference proteome</keyword>
<gene>
    <name evidence="1" type="ORF">H1R20_g660</name>
</gene>
<protein>
    <submittedName>
        <fullName evidence="1">Uncharacterized protein</fullName>
    </submittedName>
</protein>
<dbReference type="Proteomes" id="UP001140091">
    <property type="component" value="Unassembled WGS sequence"/>
</dbReference>
<organism evidence="1 2">
    <name type="scientific">Candolleomyces eurysporus</name>
    <dbReference type="NCBI Taxonomy" id="2828524"/>
    <lineage>
        <taxon>Eukaryota</taxon>
        <taxon>Fungi</taxon>
        <taxon>Dikarya</taxon>
        <taxon>Basidiomycota</taxon>
        <taxon>Agaricomycotina</taxon>
        <taxon>Agaricomycetes</taxon>
        <taxon>Agaricomycetidae</taxon>
        <taxon>Agaricales</taxon>
        <taxon>Agaricineae</taxon>
        <taxon>Psathyrellaceae</taxon>
        <taxon>Candolleomyces</taxon>
    </lineage>
</organism>
<feature type="non-terminal residue" evidence="1">
    <location>
        <position position="1"/>
    </location>
</feature>
<dbReference type="EMBL" id="JANBPK010000063">
    <property type="protein sequence ID" value="KAJ2936433.1"/>
    <property type="molecule type" value="Genomic_DNA"/>
</dbReference>
<proteinExistence type="predicted"/>
<dbReference type="AlphaFoldDB" id="A0A9W8JM76"/>
<evidence type="ECO:0000313" key="2">
    <source>
        <dbReference type="Proteomes" id="UP001140091"/>
    </source>
</evidence>
<reference evidence="1" key="1">
    <citation type="submission" date="2022-06" db="EMBL/GenBank/DDBJ databases">
        <title>Genome Sequence of Candolleomyces eurysporus.</title>
        <authorList>
            <person name="Buettner E."/>
        </authorList>
    </citation>
    <scope>NUCLEOTIDE SEQUENCE</scope>
    <source>
        <strain evidence="1">VTCC 930004</strain>
    </source>
</reference>